<evidence type="ECO:0000256" key="4">
    <source>
        <dbReference type="PROSITE-ProRule" id="PRU00175"/>
    </source>
</evidence>
<accession>A0A059BW10</accession>
<dbReference type="FunCoup" id="A0A059BW10">
    <property type="interactions" value="125"/>
</dbReference>
<evidence type="ECO:0000256" key="3">
    <source>
        <dbReference type="ARBA" id="ARBA00022833"/>
    </source>
</evidence>
<keyword evidence="1" id="KW-0479">Metal-binding</keyword>
<feature type="region of interest" description="Disordered" evidence="5">
    <location>
        <begin position="1"/>
        <end position="31"/>
    </location>
</feature>
<dbReference type="CDD" id="cd16649">
    <property type="entry name" value="mRING-HC-C3HC5_CGRF1-like"/>
    <property type="match status" value="1"/>
</dbReference>
<feature type="compositionally biased region" description="Low complexity" evidence="5">
    <location>
        <begin position="218"/>
        <end position="236"/>
    </location>
</feature>
<feature type="domain" description="RING-type" evidence="6">
    <location>
        <begin position="450"/>
        <end position="485"/>
    </location>
</feature>
<proteinExistence type="predicted"/>
<reference evidence="7" key="1">
    <citation type="submission" date="2013-07" db="EMBL/GenBank/DDBJ databases">
        <title>The genome of Eucalyptus grandis.</title>
        <authorList>
            <person name="Schmutz J."/>
            <person name="Hayes R."/>
            <person name="Myburg A."/>
            <person name="Tuskan G."/>
            <person name="Grattapaglia D."/>
            <person name="Rokhsar D.S."/>
        </authorList>
    </citation>
    <scope>NUCLEOTIDE SEQUENCE</scope>
    <source>
        <tissue evidence="7">Leaf extractions</tissue>
    </source>
</reference>
<evidence type="ECO:0000256" key="1">
    <source>
        <dbReference type="ARBA" id="ARBA00022723"/>
    </source>
</evidence>
<sequence length="497" mass="54502">MDAPSRSRPSTSQFPFIFSQEEKRERAGTVPTSPFFRCPFDATDDDSRVSGSFTPVRSDKLTLTHRKPTSPVHEPSPPIFCTACSSFLSTRPSKLSFRSSKGRTRANPDRDLSLSLSLMAVESRHPHLFPPQLLGSREAAMMMAHHPAVEANASLYGSQPMYGLPLSGTSTADSLLFPVYNHNLSSHVSAARPLDEAMHLKTTTATTTTTPLKSESGITYINNTNTNTALPSLSSSSRKRPRDSNQALSFSTTEIQPDGRGSCGRFAFLGEDVSLHVHHQFLDIDRLVTQHMEKLRAEMDEQRQSQARRLAESIGQGLAKRLRAREEEIEKIGKLNYALEERIKSLCIENQIWRDLAQTNEATANALRTNLEQVLAQVRTAADDAGESADLDEATNHRRNGGGGGGGVDDNALMEDAESCCGSSGGGEEEECEGRRRRPAEEEGRRRLGCRGCGKEEVRVLILPCRHLCLCPTCEPSCRACPVCKSAKNASFIINVA</sequence>
<evidence type="ECO:0000313" key="7">
    <source>
        <dbReference type="EMBL" id="KCW69825.1"/>
    </source>
</evidence>
<dbReference type="GO" id="GO:0008270">
    <property type="term" value="F:zinc ion binding"/>
    <property type="evidence" value="ECO:0007669"/>
    <property type="project" value="UniProtKB-KW"/>
</dbReference>
<dbReference type="GO" id="GO:0004842">
    <property type="term" value="F:ubiquitin-protein transferase activity"/>
    <property type="evidence" value="ECO:0000318"/>
    <property type="project" value="GO_Central"/>
</dbReference>
<protein>
    <recommendedName>
        <fullName evidence="6">RING-type domain-containing protein</fullName>
    </recommendedName>
</protein>
<dbReference type="Gene3D" id="3.30.40.10">
    <property type="entry name" value="Zinc/RING finger domain, C3HC4 (zinc finger)"/>
    <property type="match status" value="1"/>
</dbReference>
<dbReference type="InterPro" id="IPR001841">
    <property type="entry name" value="Znf_RING"/>
</dbReference>
<evidence type="ECO:0000259" key="6">
    <source>
        <dbReference type="PROSITE" id="PS50089"/>
    </source>
</evidence>
<gene>
    <name evidence="7" type="ORF">EUGRSUZ_F03178</name>
</gene>
<dbReference type="STRING" id="71139.A0A059BW10"/>
<feature type="region of interest" description="Disordered" evidence="5">
    <location>
        <begin position="385"/>
        <end position="438"/>
    </location>
</feature>
<keyword evidence="2 4" id="KW-0863">Zinc-finger</keyword>
<dbReference type="GO" id="GO:0043067">
    <property type="term" value="P:regulation of programmed cell death"/>
    <property type="evidence" value="ECO:0000318"/>
    <property type="project" value="GO_Central"/>
</dbReference>
<dbReference type="Pfam" id="PF13920">
    <property type="entry name" value="zf-C3HC4_3"/>
    <property type="match status" value="1"/>
</dbReference>
<evidence type="ECO:0000256" key="2">
    <source>
        <dbReference type="ARBA" id="ARBA00022771"/>
    </source>
</evidence>
<keyword evidence="3" id="KW-0862">Zinc</keyword>
<feature type="compositionally biased region" description="Polar residues" evidence="5">
    <location>
        <begin position="246"/>
        <end position="255"/>
    </location>
</feature>
<dbReference type="InParanoid" id="A0A059BW10"/>
<dbReference type="AlphaFoldDB" id="A0A059BW10"/>
<feature type="region of interest" description="Disordered" evidence="5">
    <location>
        <begin position="215"/>
        <end position="256"/>
    </location>
</feature>
<dbReference type="PROSITE" id="PS50089">
    <property type="entry name" value="ZF_RING_2"/>
    <property type="match status" value="1"/>
</dbReference>
<dbReference type="Gramene" id="KCW69825">
    <property type="protein sequence ID" value="KCW69825"/>
    <property type="gene ID" value="EUGRSUZ_F03178"/>
</dbReference>
<dbReference type="eggNOG" id="KOG1100">
    <property type="taxonomic scope" value="Eukaryota"/>
</dbReference>
<evidence type="ECO:0000256" key="5">
    <source>
        <dbReference type="SAM" id="MobiDB-lite"/>
    </source>
</evidence>
<organism evidence="7">
    <name type="scientific">Eucalyptus grandis</name>
    <name type="common">Flooded gum</name>
    <dbReference type="NCBI Taxonomy" id="71139"/>
    <lineage>
        <taxon>Eukaryota</taxon>
        <taxon>Viridiplantae</taxon>
        <taxon>Streptophyta</taxon>
        <taxon>Embryophyta</taxon>
        <taxon>Tracheophyta</taxon>
        <taxon>Spermatophyta</taxon>
        <taxon>Magnoliopsida</taxon>
        <taxon>eudicotyledons</taxon>
        <taxon>Gunneridae</taxon>
        <taxon>Pentapetalae</taxon>
        <taxon>rosids</taxon>
        <taxon>malvids</taxon>
        <taxon>Myrtales</taxon>
        <taxon>Myrtaceae</taxon>
        <taxon>Myrtoideae</taxon>
        <taxon>Eucalypteae</taxon>
        <taxon>Eucalyptus</taxon>
    </lineage>
</organism>
<dbReference type="PANTHER" id="PTHR42647:SF12">
    <property type="entry name" value="BOI-RELATED E3 UBIQUITIN-PROTEIN LIGASE 2-RELATED"/>
    <property type="match status" value="1"/>
</dbReference>
<dbReference type="PANTHER" id="PTHR42647">
    <property type="entry name" value="SBP (S-RIBONUCLEASE BINDING PROTEIN) FAMILY PROTEIN"/>
    <property type="match status" value="1"/>
</dbReference>
<name>A0A059BW10_EUCGR</name>
<dbReference type="InterPro" id="IPR013083">
    <property type="entry name" value="Znf_RING/FYVE/PHD"/>
</dbReference>
<dbReference type="EMBL" id="KK198758">
    <property type="protein sequence ID" value="KCW69825.1"/>
    <property type="molecule type" value="Genomic_DNA"/>
</dbReference>